<comment type="caution">
    <text evidence="1">The sequence shown here is derived from an EMBL/GenBank/DDBJ whole genome shotgun (WGS) entry which is preliminary data.</text>
</comment>
<gene>
    <name evidence="1" type="ORF">EG240_06055</name>
</gene>
<keyword evidence="2" id="KW-1185">Reference proteome</keyword>
<dbReference type="EMBL" id="RQVQ01000010">
    <property type="protein sequence ID" value="RRJ91566.1"/>
    <property type="molecule type" value="Genomic_DNA"/>
</dbReference>
<reference evidence="1 2" key="1">
    <citation type="submission" date="2018-11" db="EMBL/GenBank/DDBJ databases">
        <title>Flavobacterium sp. nov., YIM 102701-2 draft genome.</title>
        <authorList>
            <person name="Li G."/>
            <person name="Jiang Y."/>
        </authorList>
    </citation>
    <scope>NUCLEOTIDE SEQUENCE [LARGE SCALE GENOMIC DNA]</scope>
    <source>
        <strain evidence="1 2">YIM 102701-2</strain>
    </source>
</reference>
<dbReference type="PANTHER" id="PTHR32305">
    <property type="match status" value="1"/>
</dbReference>
<dbReference type="InterPro" id="IPR050708">
    <property type="entry name" value="T6SS_VgrG/RHS"/>
</dbReference>
<evidence type="ECO:0000313" key="2">
    <source>
        <dbReference type="Proteomes" id="UP000275719"/>
    </source>
</evidence>
<name>A0A3P3WC11_9FLAO</name>
<proteinExistence type="predicted"/>
<dbReference type="PANTHER" id="PTHR32305:SF15">
    <property type="entry name" value="PROTEIN RHSA-RELATED"/>
    <property type="match status" value="1"/>
</dbReference>
<accession>A0A3P3WC11</accession>
<evidence type="ECO:0000313" key="1">
    <source>
        <dbReference type="EMBL" id="RRJ91566.1"/>
    </source>
</evidence>
<dbReference type="InterPro" id="IPR022385">
    <property type="entry name" value="Rhs_assc_core"/>
</dbReference>
<dbReference type="AlphaFoldDB" id="A0A3P3WC11"/>
<sequence length="284" mass="32340">MVEHNQSSYYNNGYKFNGKEQDEATGMYYYGARYYDPRISIFISVDPLAEKYPNIGGYVYVANNPINFIDPDGREIIITAGNESFTYNPNTKYSGNNSFIKKNVEALNMANTVNIGKAVIDEVVASKSVMNIVEGNTDYENTFDFDISTMTMKARESTYTGGTNDVESVMHEVFHFYQGLYGELDVSISTELEAYIFQYCLGMKLGGSSEYTNFNKEGTSLSQVYFDFSFREFDKDKLIKSFKEGVNLFKEGHSAGEIYQRFPLKEEKKPNRLLNLESKGLLKD</sequence>
<dbReference type="OrthoDB" id="1337752at2"/>
<organism evidence="1 2">
    <name type="scientific">Paenimyroides tangerinum</name>
    <dbReference type="NCBI Taxonomy" id="2488728"/>
    <lineage>
        <taxon>Bacteria</taxon>
        <taxon>Pseudomonadati</taxon>
        <taxon>Bacteroidota</taxon>
        <taxon>Flavobacteriia</taxon>
        <taxon>Flavobacteriales</taxon>
        <taxon>Flavobacteriaceae</taxon>
        <taxon>Paenimyroides</taxon>
    </lineage>
</organism>
<protein>
    <submittedName>
        <fullName evidence="1">RHS repeat-associated core domain-containing protein</fullName>
    </submittedName>
</protein>
<dbReference type="Gene3D" id="2.180.10.10">
    <property type="entry name" value="RHS repeat-associated core"/>
    <property type="match status" value="1"/>
</dbReference>
<dbReference type="Proteomes" id="UP000275719">
    <property type="component" value="Unassembled WGS sequence"/>
</dbReference>
<dbReference type="NCBIfam" id="TIGR03696">
    <property type="entry name" value="Rhs_assc_core"/>
    <property type="match status" value="1"/>
</dbReference>